<reference evidence="3" key="1">
    <citation type="submission" date="2013-03" db="EMBL/GenBank/DDBJ databases">
        <title>The Genome Sequence of Anopheles dirus WRAIR2.</title>
        <authorList>
            <consortium name="The Broad Institute Genomics Platform"/>
            <person name="Neafsey D.E."/>
            <person name="Walton C."/>
            <person name="Walker B."/>
            <person name="Young S.K."/>
            <person name="Zeng Q."/>
            <person name="Gargeya S."/>
            <person name="Fitzgerald M."/>
            <person name="Haas B."/>
            <person name="Abouelleil A."/>
            <person name="Allen A.W."/>
            <person name="Alvarado L."/>
            <person name="Arachchi H.M."/>
            <person name="Berlin A.M."/>
            <person name="Chapman S.B."/>
            <person name="Gainer-Dewar J."/>
            <person name="Goldberg J."/>
            <person name="Griggs A."/>
            <person name="Gujja S."/>
            <person name="Hansen M."/>
            <person name="Howarth C."/>
            <person name="Imamovic A."/>
            <person name="Ireland A."/>
            <person name="Larimer J."/>
            <person name="McCowan C."/>
            <person name="Murphy C."/>
            <person name="Pearson M."/>
            <person name="Poon T.W."/>
            <person name="Priest M."/>
            <person name="Roberts A."/>
            <person name="Saif S."/>
            <person name="Shea T."/>
            <person name="Sisk P."/>
            <person name="Sykes S."/>
            <person name="Wortman J."/>
            <person name="Nusbaum C."/>
            <person name="Birren B."/>
        </authorList>
    </citation>
    <scope>NUCLEOTIDE SEQUENCE [LARGE SCALE GENOMIC DNA]</scope>
    <source>
        <strain evidence="3">WRAIR2</strain>
    </source>
</reference>
<reference evidence="2" key="2">
    <citation type="submission" date="2020-05" db="UniProtKB">
        <authorList>
            <consortium name="EnsemblMetazoa"/>
        </authorList>
    </citation>
    <scope>IDENTIFICATION</scope>
    <source>
        <strain evidence="2">WRAIR2</strain>
    </source>
</reference>
<protein>
    <submittedName>
        <fullName evidence="2">Uncharacterized protein</fullName>
    </submittedName>
</protein>
<organism evidence="2 3">
    <name type="scientific">Anopheles dirus</name>
    <dbReference type="NCBI Taxonomy" id="7168"/>
    <lineage>
        <taxon>Eukaryota</taxon>
        <taxon>Metazoa</taxon>
        <taxon>Ecdysozoa</taxon>
        <taxon>Arthropoda</taxon>
        <taxon>Hexapoda</taxon>
        <taxon>Insecta</taxon>
        <taxon>Pterygota</taxon>
        <taxon>Neoptera</taxon>
        <taxon>Endopterygota</taxon>
        <taxon>Diptera</taxon>
        <taxon>Nematocera</taxon>
        <taxon>Culicoidea</taxon>
        <taxon>Culicidae</taxon>
        <taxon>Anophelinae</taxon>
        <taxon>Anopheles</taxon>
    </lineage>
</organism>
<sequence>MNERMPRTSADFLAVDPRPNSDETASCLVMRIRGVEVPVSPCVCCVRLCLYAVSGLAGADRVKHPYLRCRSSMNQNIKCQPS</sequence>
<dbReference type="Proteomes" id="UP000075884">
    <property type="component" value="Unassembled WGS sequence"/>
</dbReference>
<dbReference type="AlphaFoldDB" id="A0A182NW64"/>
<name>A0A182NW64_9DIPT</name>
<evidence type="ECO:0000313" key="3">
    <source>
        <dbReference type="Proteomes" id="UP000075884"/>
    </source>
</evidence>
<dbReference type="EnsemblMetazoa" id="ADIR014147-RA">
    <property type="protein sequence ID" value="ADIR014147-PA"/>
    <property type="gene ID" value="ADIR014147"/>
</dbReference>
<keyword evidence="3" id="KW-1185">Reference proteome</keyword>
<proteinExistence type="predicted"/>
<feature type="region of interest" description="Disordered" evidence="1">
    <location>
        <begin position="1"/>
        <end position="22"/>
    </location>
</feature>
<dbReference type="VEuPathDB" id="VectorBase:ADIR014147"/>
<accession>A0A182NW64</accession>
<evidence type="ECO:0000256" key="1">
    <source>
        <dbReference type="SAM" id="MobiDB-lite"/>
    </source>
</evidence>
<evidence type="ECO:0000313" key="2">
    <source>
        <dbReference type="EnsemblMetazoa" id="ADIR014147-PA"/>
    </source>
</evidence>